<dbReference type="PIRSF" id="PIRSF006268">
    <property type="entry name" value="ApbE"/>
    <property type="match status" value="1"/>
</dbReference>
<comment type="caution">
    <text evidence="14">The sequence shown here is derived from an EMBL/GenBank/DDBJ whole genome shotgun (WGS) entry which is preliminary data.</text>
</comment>
<keyword evidence="15" id="KW-1185">Reference proteome</keyword>
<feature type="binding site" evidence="12">
    <location>
        <position position="292"/>
    </location>
    <ligand>
        <name>Mg(2+)</name>
        <dbReference type="ChEBI" id="CHEBI:18420"/>
    </ligand>
</feature>
<dbReference type="RefSeq" id="WP_121441810.1">
    <property type="nucleotide sequence ID" value="NZ_RCDA01000001.1"/>
</dbReference>
<evidence type="ECO:0000256" key="6">
    <source>
        <dbReference type="ARBA" id="ARBA00022723"/>
    </source>
</evidence>
<evidence type="ECO:0000256" key="7">
    <source>
        <dbReference type="ARBA" id="ARBA00022827"/>
    </source>
</evidence>
<dbReference type="GO" id="GO:0046872">
    <property type="term" value="F:metal ion binding"/>
    <property type="evidence" value="ECO:0007669"/>
    <property type="project" value="UniProtKB-UniRule"/>
</dbReference>
<comment type="similarity">
    <text evidence="1 11">Belongs to the ApbE family.</text>
</comment>
<evidence type="ECO:0000256" key="1">
    <source>
        <dbReference type="ARBA" id="ARBA00008282"/>
    </source>
</evidence>
<protein>
    <recommendedName>
        <fullName evidence="3 11">FAD:protein FMN transferase</fullName>
        <ecNumber evidence="2 11">2.7.1.180</ecNumber>
    </recommendedName>
    <alternativeName>
        <fullName evidence="9 11">Flavin transferase</fullName>
    </alternativeName>
</protein>
<evidence type="ECO:0000256" key="10">
    <source>
        <dbReference type="ARBA" id="ARBA00048540"/>
    </source>
</evidence>
<feature type="signal peptide" evidence="13">
    <location>
        <begin position="1"/>
        <end position="23"/>
    </location>
</feature>
<dbReference type="InterPro" id="IPR003374">
    <property type="entry name" value="ApbE-like_sf"/>
</dbReference>
<evidence type="ECO:0000256" key="8">
    <source>
        <dbReference type="ARBA" id="ARBA00022842"/>
    </source>
</evidence>
<dbReference type="PANTHER" id="PTHR30040:SF2">
    <property type="entry name" value="FAD:PROTEIN FMN TRANSFERASE"/>
    <property type="match status" value="1"/>
</dbReference>
<keyword evidence="7 11" id="KW-0274">FAD</keyword>
<dbReference type="Proteomes" id="UP000275461">
    <property type="component" value="Unassembled WGS sequence"/>
</dbReference>
<evidence type="ECO:0000256" key="12">
    <source>
        <dbReference type="PIRSR" id="PIRSR006268-2"/>
    </source>
</evidence>
<evidence type="ECO:0000256" key="4">
    <source>
        <dbReference type="ARBA" id="ARBA00022630"/>
    </source>
</evidence>
<accession>A0A498C593</accession>
<evidence type="ECO:0000256" key="13">
    <source>
        <dbReference type="SAM" id="SignalP"/>
    </source>
</evidence>
<keyword evidence="4 11" id="KW-0285">Flavoprotein</keyword>
<proteinExistence type="inferred from homology"/>
<reference evidence="14 15" key="1">
    <citation type="submission" date="2018-10" db="EMBL/GenBank/DDBJ databases">
        <title>Genomic Encyclopedia of Type Strains, Phase IV (KMG-IV): sequencing the most valuable type-strain genomes for metagenomic binning, comparative biology and taxonomic classification.</title>
        <authorList>
            <person name="Goeker M."/>
        </authorList>
    </citation>
    <scope>NUCLEOTIDE SEQUENCE [LARGE SCALE GENOMIC DNA]</scope>
    <source>
        <strain evidence="14 15">DSM 12769</strain>
    </source>
</reference>
<comment type="cofactor">
    <cofactor evidence="12">
        <name>Mg(2+)</name>
        <dbReference type="ChEBI" id="CHEBI:18420"/>
    </cofactor>
    <cofactor evidence="12">
        <name>Mn(2+)</name>
        <dbReference type="ChEBI" id="CHEBI:29035"/>
    </cofactor>
    <text evidence="12">Magnesium. Can also use manganese.</text>
</comment>
<dbReference type="Pfam" id="PF02424">
    <property type="entry name" value="ApbE"/>
    <property type="match status" value="1"/>
</dbReference>
<dbReference type="Gene3D" id="3.10.520.10">
    <property type="entry name" value="ApbE-like domains"/>
    <property type="match status" value="1"/>
</dbReference>
<keyword evidence="8 11" id="KW-0460">Magnesium</keyword>
<keyword evidence="5 11" id="KW-0808">Transferase</keyword>
<sequence>MTLTPPMRSLALLLALLLLTACSSEEPQHRERFYAMGTLVEVSILGQPERTASEAADRVRRLLEDYQARWHPAGDGELGRINRALAAGESGPPASDELLDLLAEGRELESLTGGLFSPAIGKLIRLWGFEGDGSEGRVPEETTLEDWLADRPTLAALRQEDGRLASDNRQLQLNLGGYAKGHSIGKAIEHLREQGISRAVVNVGGDLVTLGQPRDRRWRIGIRHPHQEGIIASLEIGSGTAVFTSGDYERDFEHEGERYHHILDPRTGRPAQGLSAATVVHDDPVRADAASTALMLAGPEDWPAMARRLGVTRVMLVEPDGRIHLTDSMAALLQVEQDPEAGVQRWPDP</sequence>
<gene>
    <name evidence="14" type="ORF">DFR31_1330</name>
</gene>
<keyword evidence="6 11" id="KW-0479">Metal-binding</keyword>
<dbReference type="EMBL" id="RCDA01000001">
    <property type="protein sequence ID" value="RLK51394.1"/>
    <property type="molecule type" value="Genomic_DNA"/>
</dbReference>
<dbReference type="InterPro" id="IPR024932">
    <property type="entry name" value="ApbE"/>
</dbReference>
<organism evidence="14 15">
    <name type="scientific">Alkalispirillum mobile</name>
    <dbReference type="NCBI Taxonomy" id="85925"/>
    <lineage>
        <taxon>Bacteria</taxon>
        <taxon>Pseudomonadati</taxon>
        <taxon>Pseudomonadota</taxon>
        <taxon>Gammaproteobacteria</taxon>
        <taxon>Chromatiales</taxon>
        <taxon>Ectothiorhodospiraceae</taxon>
        <taxon>Alkalispirillum</taxon>
    </lineage>
</organism>
<evidence type="ECO:0000313" key="15">
    <source>
        <dbReference type="Proteomes" id="UP000275461"/>
    </source>
</evidence>
<evidence type="ECO:0000256" key="3">
    <source>
        <dbReference type="ARBA" id="ARBA00016337"/>
    </source>
</evidence>
<evidence type="ECO:0000256" key="5">
    <source>
        <dbReference type="ARBA" id="ARBA00022679"/>
    </source>
</evidence>
<evidence type="ECO:0000313" key="14">
    <source>
        <dbReference type="EMBL" id="RLK51394.1"/>
    </source>
</evidence>
<evidence type="ECO:0000256" key="9">
    <source>
        <dbReference type="ARBA" id="ARBA00031306"/>
    </source>
</evidence>
<comment type="catalytic activity">
    <reaction evidence="10 11">
        <text>L-threonyl-[protein] + FAD = FMN-L-threonyl-[protein] + AMP + H(+)</text>
        <dbReference type="Rhea" id="RHEA:36847"/>
        <dbReference type="Rhea" id="RHEA-COMP:11060"/>
        <dbReference type="Rhea" id="RHEA-COMP:11061"/>
        <dbReference type="ChEBI" id="CHEBI:15378"/>
        <dbReference type="ChEBI" id="CHEBI:30013"/>
        <dbReference type="ChEBI" id="CHEBI:57692"/>
        <dbReference type="ChEBI" id="CHEBI:74257"/>
        <dbReference type="ChEBI" id="CHEBI:456215"/>
        <dbReference type="EC" id="2.7.1.180"/>
    </reaction>
</comment>
<keyword evidence="13" id="KW-0732">Signal</keyword>
<dbReference type="SUPFAM" id="SSF143631">
    <property type="entry name" value="ApbE-like"/>
    <property type="match status" value="1"/>
</dbReference>
<feature type="binding site" evidence="12">
    <location>
        <position position="288"/>
    </location>
    <ligand>
        <name>Mg(2+)</name>
        <dbReference type="ChEBI" id="CHEBI:18420"/>
    </ligand>
</feature>
<dbReference type="PANTHER" id="PTHR30040">
    <property type="entry name" value="THIAMINE BIOSYNTHESIS LIPOPROTEIN APBE"/>
    <property type="match status" value="1"/>
</dbReference>
<evidence type="ECO:0000256" key="11">
    <source>
        <dbReference type="PIRNR" id="PIRNR006268"/>
    </source>
</evidence>
<dbReference type="AlphaFoldDB" id="A0A498C593"/>
<dbReference type="EC" id="2.7.1.180" evidence="2 11"/>
<dbReference type="GO" id="GO:0016740">
    <property type="term" value="F:transferase activity"/>
    <property type="evidence" value="ECO:0007669"/>
    <property type="project" value="UniProtKB-UniRule"/>
</dbReference>
<dbReference type="OrthoDB" id="9778595at2"/>
<feature type="binding site" evidence="12">
    <location>
        <position position="177"/>
    </location>
    <ligand>
        <name>Mg(2+)</name>
        <dbReference type="ChEBI" id="CHEBI:18420"/>
    </ligand>
</feature>
<name>A0A498C593_9GAMM</name>
<feature type="chain" id="PRO_5039900305" description="FAD:protein FMN transferase" evidence="13">
    <location>
        <begin position="24"/>
        <end position="349"/>
    </location>
</feature>
<keyword evidence="14" id="KW-0449">Lipoprotein</keyword>
<evidence type="ECO:0000256" key="2">
    <source>
        <dbReference type="ARBA" id="ARBA00011955"/>
    </source>
</evidence>